<feature type="compositionally biased region" description="Low complexity" evidence="6">
    <location>
        <begin position="73"/>
        <end position="83"/>
    </location>
</feature>
<accession>A0A0W4ZNC4</accession>
<dbReference type="InterPro" id="IPR051100">
    <property type="entry name" value="DnaJ_subfamily_B/C"/>
</dbReference>
<dbReference type="AlphaFoldDB" id="A0A0W4ZNC4"/>
<keyword evidence="10" id="KW-1185">Reference proteome</keyword>
<dbReference type="PROSITE" id="PS50076">
    <property type="entry name" value="DNAJ_2"/>
    <property type="match status" value="1"/>
</dbReference>
<evidence type="ECO:0000256" key="3">
    <source>
        <dbReference type="ARBA" id="ARBA00022824"/>
    </source>
</evidence>
<dbReference type="PRINTS" id="PR00625">
    <property type="entry name" value="JDOMAIN"/>
</dbReference>
<dbReference type="PROSITE" id="PS00636">
    <property type="entry name" value="DNAJ_1"/>
    <property type="match status" value="1"/>
</dbReference>
<reference evidence="10" key="1">
    <citation type="journal article" date="2016" name="Nat. Commun.">
        <title>Genome analysis of three Pneumocystis species reveals adaptation mechanisms to life exclusively in mammalian hosts.</title>
        <authorList>
            <person name="Ma L."/>
            <person name="Chen Z."/>
            <person name="Huang D.W."/>
            <person name="Kutty G."/>
            <person name="Ishihara M."/>
            <person name="Wang H."/>
            <person name="Abouelleil A."/>
            <person name="Bishop L."/>
            <person name="Davey E."/>
            <person name="Deng R."/>
            <person name="Deng X."/>
            <person name="Fan L."/>
            <person name="Fantoni G."/>
            <person name="Fitzgerald M."/>
            <person name="Gogineni E."/>
            <person name="Goldberg J.M."/>
            <person name="Handley G."/>
            <person name="Hu X."/>
            <person name="Huber C."/>
            <person name="Jiao X."/>
            <person name="Jones K."/>
            <person name="Levin J.Z."/>
            <person name="Liu Y."/>
            <person name="Macdonald P."/>
            <person name="Melnikov A."/>
            <person name="Raley C."/>
            <person name="Sassi M."/>
            <person name="Sherman B.T."/>
            <person name="Song X."/>
            <person name="Sykes S."/>
            <person name="Tran B."/>
            <person name="Walsh L."/>
            <person name="Xia Y."/>
            <person name="Yang J."/>
            <person name="Young S."/>
            <person name="Zeng Q."/>
            <person name="Zheng X."/>
            <person name="Stephens R."/>
            <person name="Nusbaum C."/>
            <person name="Birren B.W."/>
            <person name="Azadi P."/>
            <person name="Lempicki R.A."/>
            <person name="Cuomo C.A."/>
            <person name="Kovacs J.A."/>
        </authorList>
    </citation>
    <scope>NUCLEOTIDE SEQUENCE [LARGE SCALE GENOMIC DNA]</scope>
    <source>
        <strain evidence="10">B80</strain>
    </source>
</reference>
<organism evidence="9 10">
    <name type="scientific">Pneumocystis carinii (strain B80)</name>
    <name type="common">Rat pneumocystis pneumonia agent</name>
    <name type="synonym">Pneumocystis carinii f. sp. carinii</name>
    <dbReference type="NCBI Taxonomy" id="1408658"/>
    <lineage>
        <taxon>Eukaryota</taxon>
        <taxon>Fungi</taxon>
        <taxon>Dikarya</taxon>
        <taxon>Ascomycota</taxon>
        <taxon>Taphrinomycotina</taxon>
        <taxon>Pneumocystomycetes</taxon>
        <taxon>Pneumocystaceae</taxon>
        <taxon>Pneumocystis</taxon>
    </lineage>
</organism>
<dbReference type="OrthoDB" id="1507364at2759"/>
<name>A0A0W4ZNC4_PNEC8</name>
<dbReference type="RefSeq" id="XP_018226858.1">
    <property type="nucleotide sequence ID" value="XM_018369668.1"/>
</dbReference>
<dbReference type="CDD" id="cd06257">
    <property type="entry name" value="DnaJ"/>
    <property type="match status" value="1"/>
</dbReference>
<dbReference type="GO" id="GO:0071218">
    <property type="term" value="P:cellular response to misfolded protein"/>
    <property type="evidence" value="ECO:0007669"/>
    <property type="project" value="TreeGrafter"/>
</dbReference>
<comment type="subcellular location">
    <subcellularLocation>
        <location evidence="1">Endoplasmic reticulum membrane</location>
        <topology evidence="1">Single-pass membrane protein</topology>
    </subcellularLocation>
</comment>
<dbReference type="Pfam" id="PF00226">
    <property type="entry name" value="DnaJ"/>
    <property type="match status" value="1"/>
</dbReference>
<evidence type="ECO:0000313" key="9">
    <source>
        <dbReference type="EMBL" id="KTW29871.1"/>
    </source>
</evidence>
<dbReference type="SMART" id="SM00271">
    <property type="entry name" value="DnaJ"/>
    <property type="match status" value="1"/>
</dbReference>
<dbReference type="GeneID" id="28935870"/>
<evidence type="ECO:0000256" key="7">
    <source>
        <dbReference type="SAM" id="Phobius"/>
    </source>
</evidence>
<gene>
    <name evidence="9" type="ORF">T552_01075</name>
</gene>
<sequence length="410" mass="46072">MEVNKDEAERCFEIAKKRWKEGDHEGAIKFAKKSSSLFSTGEVKEFIRFLEKLSEKKGTESKKEETLGGKKGTSGSEGFSKKSGISRESKGSEGSSGSREFTAKQKAVVDRVRKCKHTAYYEILDIKKEANDSEIKKSYRKLALLLHPDKNGAPGADEAFKLVSKAFQVLSDPQKRMIYDQYGDDLDSRASGAGSSGFSRAGGGLFGEEIDSQDLFNMFFGGGGNFPFSAGNPFVTSFGGPQIRIHHFGGSGWRTRTNRQHGQSGQGLFGISTWIQLLPFIIVVLFSIFSSFATFFNSAFSFFGSGMPSYSFTPSPPLTELRYTYYHHIPYFVDPLKVNSLSQVKLSRLDKKVELNYINALRINCEHEIEERKRRMEQAYGFFRVDKDAYEKAKNMVQVSCNRLRELGIR</sequence>
<dbReference type="Proteomes" id="UP000054454">
    <property type="component" value="Unassembled WGS sequence"/>
</dbReference>
<evidence type="ECO:0000259" key="8">
    <source>
        <dbReference type="PROSITE" id="PS50076"/>
    </source>
</evidence>
<evidence type="ECO:0000256" key="2">
    <source>
        <dbReference type="ARBA" id="ARBA00022692"/>
    </source>
</evidence>
<keyword evidence="2 7" id="KW-0812">Transmembrane</keyword>
<evidence type="ECO:0000256" key="4">
    <source>
        <dbReference type="ARBA" id="ARBA00022989"/>
    </source>
</evidence>
<dbReference type="EMBL" id="LFVZ01000004">
    <property type="protein sequence ID" value="KTW29871.1"/>
    <property type="molecule type" value="Genomic_DNA"/>
</dbReference>
<proteinExistence type="predicted"/>
<feature type="transmembrane region" description="Helical" evidence="7">
    <location>
        <begin position="277"/>
        <end position="303"/>
    </location>
</feature>
<evidence type="ECO:0000256" key="1">
    <source>
        <dbReference type="ARBA" id="ARBA00004389"/>
    </source>
</evidence>
<protein>
    <recommendedName>
        <fullName evidence="8">J domain-containing protein</fullName>
    </recommendedName>
</protein>
<dbReference type="PANTHER" id="PTHR43908">
    <property type="entry name" value="AT29763P-RELATED"/>
    <property type="match status" value="1"/>
</dbReference>
<dbReference type="InterPro" id="IPR015399">
    <property type="entry name" value="DUF1977_DnaJ-like"/>
</dbReference>
<dbReference type="InterPro" id="IPR036869">
    <property type="entry name" value="J_dom_sf"/>
</dbReference>
<dbReference type="FunFam" id="1.10.287.110:FF:000070">
    <property type="entry name" value="Endoplasmic reticulum protein, putative"/>
    <property type="match status" value="1"/>
</dbReference>
<dbReference type="GO" id="GO:0005789">
    <property type="term" value="C:endoplasmic reticulum membrane"/>
    <property type="evidence" value="ECO:0007669"/>
    <property type="project" value="UniProtKB-SubCell"/>
</dbReference>
<dbReference type="InterPro" id="IPR001623">
    <property type="entry name" value="DnaJ_domain"/>
</dbReference>
<dbReference type="Pfam" id="PF09320">
    <property type="entry name" value="DUF1977"/>
    <property type="match status" value="1"/>
</dbReference>
<feature type="region of interest" description="Disordered" evidence="6">
    <location>
        <begin position="56"/>
        <end position="103"/>
    </location>
</feature>
<feature type="domain" description="J" evidence="8">
    <location>
        <begin position="119"/>
        <end position="183"/>
    </location>
</feature>
<dbReference type="VEuPathDB" id="FungiDB:T552_01075"/>
<dbReference type="SUPFAM" id="SSF46565">
    <property type="entry name" value="Chaperone J-domain"/>
    <property type="match status" value="1"/>
</dbReference>
<dbReference type="Gene3D" id="1.10.287.110">
    <property type="entry name" value="DnaJ domain"/>
    <property type="match status" value="1"/>
</dbReference>
<keyword evidence="4 7" id="KW-1133">Transmembrane helix</keyword>
<dbReference type="GO" id="GO:0030544">
    <property type="term" value="F:Hsp70 protein binding"/>
    <property type="evidence" value="ECO:0007669"/>
    <property type="project" value="TreeGrafter"/>
</dbReference>
<feature type="compositionally biased region" description="Basic and acidic residues" evidence="6">
    <location>
        <begin position="56"/>
        <end position="68"/>
    </location>
</feature>
<keyword evidence="3" id="KW-0256">Endoplasmic reticulum</keyword>
<evidence type="ECO:0000256" key="5">
    <source>
        <dbReference type="ARBA" id="ARBA00023136"/>
    </source>
</evidence>
<dbReference type="PANTHER" id="PTHR43908:SF3">
    <property type="entry name" value="AT29763P-RELATED"/>
    <property type="match status" value="1"/>
</dbReference>
<keyword evidence="5 7" id="KW-0472">Membrane</keyword>
<evidence type="ECO:0000313" key="10">
    <source>
        <dbReference type="Proteomes" id="UP000054454"/>
    </source>
</evidence>
<dbReference type="InterPro" id="IPR018253">
    <property type="entry name" value="DnaJ_domain_CS"/>
</dbReference>
<comment type="caution">
    <text evidence="9">The sequence shown here is derived from an EMBL/GenBank/DDBJ whole genome shotgun (WGS) entry which is preliminary data.</text>
</comment>
<evidence type="ECO:0000256" key="6">
    <source>
        <dbReference type="SAM" id="MobiDB-lite"/>
    </source>
</evidence>